<reference evidence="5" key="1">
    <citation type="submission" date="2019-02" db="EMBL/GenBank/DDBJ databases">
        <authorList>
            <person name="Li S.-H."/>
        </authorList>
    </citation>
    <scope>NUCLEOTIDE SEQUENCE</scope>
    <source>
        <strain evidence="5">IMCC8485</strain>
    </source>
</reference>
<proteinExistence type="predicted"/>
<dbReference type="Gene3D" id="1.10.10.10">
    <property type="entry name" value="Winged helix-like DNA-binding domain superfamily/Winged helix DNA-binding domain"/>
    <property type="match status" value="1"/>
</dbReference>
<evidence type="ECO:0000313" key="5">
    <source>
        <dbReference type="EMBL" id="MCX2974019.1"/>
    </source>
</evidence>
<keyword evidence="6" id="KW-1185">Reference proteome</keyword>
<dbReference type="PANTHER" id="PTHR44688:SF16">
    <property type="entry name" value="DNA-BINDING TRANSCRIPTIONAL ACTIVATOR DEVR_DOSR"/>
    <property type="match status" value="1"/>
</dbReference>
<dbReference type="PANTHER" id="PTHR44688">
    <property type="entry name" value="DNA-BINDING TRANSCRIPTIONAL ACTIVATOR DEVR_DOSR"/>
    <property type="match status" value="1"/>
</dbReference>
<dbReference type="SUPFAM" id="SSF46894">
    <property type="entry name" value="C-terminal effector domain of the bipartite response regulators"/>
    <property type="match status" value="1"/>
</dbReference>
<dbReference type="PRINTS" id="PR00038">
    <property type="entry name" value="HTHLUXR"/>
</dbReference>
<name>A0ABT3SVL5_9GAMM</name>
<evidence type="ECO:0000256" key="2">
    <source>
        <dbReference type="ARBA" id="ARBA00023125"/>
    </source>
</evidence>
<dbReference type="PROSITE" id="PS00622">
    <property type="entry name" value="HTH_LUXR_1"/>
    <property type="match status" value="1"/>
</dbReference>
<dbReference type="PROSITE" id="PS50043">
    <property type="entry name" value="HTH_LUXR_2"/>
    <property type="match status" value="1"/>
</dbReference>
<accession>A0ABT3SVL5</accession>
<comment type="caution">
    <text evidence="5">The sequence shown here is derived from an EMBL/GenBank/DDBJ whole genome shotgun (WGS) entry which is preliminary data.</text>
</comment>
<dbReference type="InterPro" id="IPR036388">
    <property type="entry name" value="WH-like_DNA-bd_sf"/>
</dbReference>
<dbReference type="InterPro" id="IPR016032">
    <property type="entry name" value="Sig_transdc_resp-reg_C-effctor"/>
</dbReference>
<keyword evidence="1" id="KW-0805">Transcription regulation</keyword>
<protein>
    <submittedName>
        <fullName evidence="5">LuxR family transcriptional regulator</fullName>
    </submittedName>
</protein>
<dbReference type="Proteomes" id="UP001143307">
    <property type="component" value="Unassembled WGS sequence"/>
</dbReference>
<sequence length="282" mass="31473">MPTLNTFSGHLAKLIPATGSANFPAMLVDMLRNLVPVDDASIIVYPNTDLPMVEYFEVHEDSGKSTLDVFIKGAFLLDPYYLAATASQKFGVFRLRELSPTGFKDSEYYKAWYRNCGYQDECGFVIPTSGEGFVNIALGKTATRASFSKRERTLLADVYPTVEALCQQHWKQSDEVDSGINLRAQLNSALQSFGSSLLTERETQVINLVLHGHSTKTVAEKLSISMETVKLHRKHAYAKLEVSSQAELFYLFLDSVMSAKDYEGGDTLVAYMQPPEKRPRSL</sequence>
<feature type="domain" description="HTH luxR-type" evidence="4">
    <location>
        <begin position="191"/>
        <end position="256"/>
    </location>
</feature>
<evidence type="ECO:0000256" key="3">
    <source>
        <dbReference type="ARBA" id="ARBA00023163"/>
    </source>
</evidence>
<dbReference type="CDD" id="cd06170">
    <property type="entry name" value="LuxR_C_like"/>
    <property type="match status" value="1"/>
</dbReference>
<keyword evidence="3" id="KW-0804">Transcription</keyword>
<dbReference type="EMBL" id="SHNP01000003">
    <property type="protein sequence ID" value="MCX2974019.1"/>
    <property type="molecule type" value="Genomic_DNA"/>
</dbReference>
<keyword evidence="2" id="KW-0238">DNA-binding</keyword>
<dbReference type="RefSeq" id="WP_279252839.1">
    <property type="nucleotide sequence ID" value="NZ_SHNP01000003.1"/>
</dbReference>
<evidence type="ECO:0000313" key="6">
    <source>
        <dbReference type="Proteomes" id="UP001143307"/>
    </source>
</evidence>
<dbReference type="InterPro" id="IPR000792">
    <property type="entry name" value="Tscrpt_reg_LuxR_C"/>
</dbReference>
<gene>
    <name evidence="5" type="ORF">EYC87_10545</name>
</gene>
<dbReference type="SMART" id="SM00421">
    <property type="entry name" value="HTH_LUXR"/>
    <property type="match status" value="1"/>
</dbReference>
<dbReference type="Pfam" id="PF00196">
    <property type="entry name" value="GerE"/>
    <property type="match status" value="1"/>
</dbReference>
<evidence type="ECO:0000259" key="4">
    <source>
        <dbReference type="PROSITE" id="PS50043"/>
    </source>
</evidence>
<evidence type="ECO:0000256" key="1">
    <source>
        <dbReference type="ARBA" id="ARBA00023015"/>
    </source>
</evidence>
<organism evidence="5 6">
    <name type="scientific">Candidatus Seongchinamella marina</name>
    <dbReference type="NCBI Taxonomy" id="2518990"/>
    <lineage>
        <taxon>Bacteria</taxon>
        <taxon>Pseudomonadati</taxon>
        <taxon>Pseudomonadota</taxon>
        <taxon>Gammaproteobacteria</taxon>
        <taxon>Cellvibrionales</taxon>
        <taxon>Halieaceae</taxon>
        <taxon>Seongchinamella</taxon>
    </lineage>
</organism>